<dbReference type="SUPFAM" id="SSF51126">
    <property type="entry name" value="Pectin lyase-like"/>
    <property type="match status" value="1"/>
</dbReference>
<protein>
    <submittedName>
        <fullName evidence="3">Uncharacterized protein</fullName>
    </submittedName>
</protein>
<name>A0A913Y9J4_EXADI</name>
<feature type="transmembrane region" description="Helical" evidence="1">
    <location>
        <begin position="1385"/>
        <end position="1407"/>
    </location>
</feature>
<dbReference type="PANTHER" id="PTHR11319:SF35">
    <property type="entry name" value="OUTER MEMBRANE PROTEIN PMPC-RELATED"/>
    <property type="match status" value="1"/>
</dbReference>
<evidence type="ECO:0000256" key="2">
    <source>
        <dbReference type="SAM" id="SignalP"/>
    </source>
</evidence>
<feature type="transmembrane region" description="Helical" evidence="1">
    <location>
        <begin position="1239"/>
        <end position="1261"/>
    </location>
</feature>
<feature type="transmembrane region" description="Helical" evidence="1">
    <location>
        <begin position="1045"/>
        <end position="1063"/>
    </location>
</feature>
<dbReference type="KEGG" id="epa:110253693"/>
<feature type="transmembrane region" description="Helical" evidence="1">
    <location>
        <begin position="1427"/>
        <end position="1449"/>
    </location>
</feature>
<feature type="transmembrane region" description="Helical" evidence="1">
    <location>
        <begin position="1157"/>
        <end position="1180"/>
    </location>
</feature>
<sequence length="1491" mass="164007">MKLLWYRLARIAVSLQLLTASESQLASEVSNVYVSQHGSDTPSCGTDIQPCKTIAMGVWLAKQHARVYVDGTGSETTPFSCKSSAIEIPGIHANKSLSIIGVHSMVHVKCQQGSDVNFVKSALETETMVSVSNIKFITTTVQGQDISLDINECIFNGDRQAVNLVQSTKSITMLFTNSQCVNVSSCMAVNVTGRVLPTNKVSIEVTNSNVVESWSKNADLASGIHLTSSDESKYEPGSIICEVTLKNLTFKYNSIGTNGLIFVNAKNANTFIGFENVLFLRSKMKATMPGLVTIRRSSNLKMNLTNASFVDNFEGNCRALEANVENASSLYIANSRFEMFNTGKNGEAGLLYLISKNDCKVTIENASFVNNIGGQSIGGMVFLKSRYGIVNVKDSYFHNNQAGCAGIAWLDVEKSITAKIHGCHFKSSTAFGVGGLASIQSQETFVEMVNCTVNESITDGPGGLLDVGHMGCGTSRNAHNATLIMRNVEVVGSGSREAEGGVAVIQAITGSILIQSSKFTDIFSSFQGGVICAYYIQGGMHERFIHTVKGYDIMIINVTFKKIRTSASPGQVLYSNGVKNLHLDNVNIESMISGGNRPGPGGPLYIDSPLDGNVVINNTIVRDCTGWGSAVTINIATAKSTLQIMNSLFDSNTGFESSGGCLSFHFGITITLFQNVTFHRCVSGFGKRGSGGALYLSGQTGGNITLFSCHFIGNMAPKNAGGAVAFDLQLKDKIIDPGCTQTLNSDEKTGKRIWSYNSLLCIRNTTFFNNTATNGGALSLSRGRHIIQECSFLENYADLLGGHIFLTSESTSLKVLHSRFLQNHSVLYHSSTLTPKVKSTIGVLIYSESEGPLMIFNTTMESMWSRYVQSKSLIYISKGNLIDFGDNNQTIVKCPIGSSLDILNYTTIVDTEYQSKPCKIALTLLQFNCKSCPIDTYSLQYGHSLGMTKVSGFKCLPCPFGAVCHNKISAKPNYWGYEVKENPQELSFTQCPLGYCNMTDVNDFVDYNRCLGNRSGTLCGRCKEKYSETLLSTSCCHDDECKDTWLWGVVVVMVMLMALYLIHKPRLLHMLKRQILWFKYSTDEEDEGEKHDSGGYLKILFYFYQVVNIVLVTTSYNNTIKLYLVQPIIGLFNFQFRLSSSGLLCPFGGLTAVTKQLLFASQVFGVVVMIGVCYFCHRVLRLCRSRPPPNMGPYLGAVVETLLLGYAVFANTSLQLLRCTSLARDWRLFIDGTVSCYQWWQYLLMVFVGTAVVPFILTLALGSHWLHKRSISVKEFILGCVLPLPYLLYKVISLLRGTHEANQESREWRAAVTKVLFGPFRAPQDDSFGAVYWESILISRRLILIVIYVFVHDPLSKELLLAFTSVAILLHHTIVRPFRDPSANIVEMVSLFCLFTLASINTFKASFISFGEVQKGPLMSFEDIVDWIQIIILTALPVVFLLAVLAAILSQIVRLIIKGLPYIAHACMKSRDVLVIDDVDRNLLEPCSSTD</sequence>
<dbReference type="OMA" id="ISKNDCK"/>
<dbReference type="InterPro" id="IPR011050">
    <property type="entry name" value="Pectin_lyase_fold/virulence"/>
</dbReference>
<accession>A0A913Y9J4</accession>
<evidence type="ECO:0000313" key="4">
    <source>
        <dbReference type="Proteomes" id="UP000887567"/>
    </source>
</evidence>
<proteinExistence type="predicted"/>
<keyword evidence="4" id="KW-1185">Reference proteome</keyword>
<keyword evidence="2" id="KW-0732">Signal</keyword>
<keyword evidence="1" id="KW-0812">Transmembrane</keyword>
<feature type="signal peptide" evidence="2">
    <location>
        <begin position="1"/>
        <end position="23"/>
    </location>
</feature>
<dbReference type="EnsemblMetazoa" id="XM_021060637.2">
    <property type="protein sequence ID" value="XP_020916296.2"/>
    <property type="gene ID" value="LOC110253693"/>
</dbReference>
<feature type="transmembrane region" description="Helical" evidence="1">
    <location>
        <begin position="1099"/>
        <end position="1116"/>
    </location>
</feature>
<reference evidence="3" key="1">
    <citation type="submission" date="2022-11" db="UniProtKB">
        <authorList>
            <consortium name="EnsemblMetazoa"/>
        </authorList>
    </citation>
    <scope>IDENTIFICATION</scope>
</reference>
<dbReference type="RefSeq" id="XP_020916296.2">
    <property type="nucleotide sequence ID" value="XM_021060637.2"/>
</dbReference>
<dbReference type="Proteomes" id="UP000887567">
    <property type="component" value="Unplaced"/>
</dbReference>
<dbReference type="GeneID" id="110253693"/>
<keyword evidence="1" id="KW-0472">Membrane</keyword>
<dbReference type="OrthoDB" id="5987961at2759"/>
<keyword evidence="1" id="KW-1133">Transmembrane helix</keyword>
<organism evidence="3 4">
    <name type="scientific">Exaiptasia diaphana</name>
    <name type="common">Tropical sea anemone</name>
    <name type="synonym">Aiptasia pulchella</name>
    <dbReference type="NCBI Taxonomy" id="2652724"/>
    <lineage>
        <taxon>Eukaryota</taxon>
        <taxon>Metazoa</taxon>
        <taxon>Cnidaria</taxon>
        <taxon>Anthozoa</taxon>
        <taxon>Hexacorallia</taxon>
        <taxon>Actiniaria</taxon>
        <taxon>Aiptasiidae</taxon>
        <taxon>Exaiptasia</taxon>
    </lineage>
</organism>
<dbReference type="PANTHER" id="PTHR11319">
    <property type="entry name" value="G PROTEIN-COUPLED RECEPTOR-RELATED"/>
    <property type="match status" value="1"/>
</dbReference>
<evidence type="ECO:0000256" key="1">
    <source>
        <dbReference type="SAM" id="Phobius"/>
    </source>
</evidence>
<feature type="chain" id="PRO_5038101484" evidence="2">
    <location>
        <begin position="24"/>
        <end position="1491"/>
    </location>
</feature>
<evidence type="ECO:0000313" key="3">
    <source>
        <dbReference type="EnsemblMetazoa" id="XP_020916296.2"/>
    </source>
</evidence>
<feature type="transmembrane region" description="Helical" evidence="1">
    <location>
        <begin position="1192"/>
        <end position="1209"/>
    </location>
</feature>